<dbReference type="InterPro" id="IPR029063">
    <property type="entry name" value="SAM-dependent_MTases_sf"/>
</dbReference>
<dbReference type="GeneID" id="66991301"/>
<accession>A0A8E0QQY2</accession>
<dbReference type="Gene3D" id="3.40.50.150">
    <property type="entry name" value="Vaccinia Virus protein VP39"/>
    <property type="match status" value="1"/>
</dbReference>
<gene>
    <name evidence="1" type="ORF">Aud_003825</name>
</gene>
<dbReference type="RefSeq" id="XP_043144707.1">
    <property type="nucleotide sequence ID" value="XM_043288772.1"/>
</dbReference>
<organism evidence="1 2">
    <name type="scientific">Aspergillus udagawae</name>
    <dbReference type="NCBI Taxonomy" id="91492"/>
    <lineage>
        <taxon>Eukaryota</taxon>
        <taxon>Fungi</taxon>
        <taxon>Dikarya</taxon>
        <taxon>Ascomycota</taxon>
        <taxon>Pezizomycotina</taxon>
        <taxon>Eurotiomycetes</taxon>
        <taxon>Eurotiomycetidae</taxon>
        <taxon>Eurotiales</taxon>
        <taxon>Aspergillaceae</taxon>
        <taxon>Aspergillus</taxon>
        <taxon>Aspergillus subgen. Fumigati</taxon>
    </lineage>
</organism>
<dbReference type="AlphaFoldDB" id="A0A8E0QQY2"/>
<reference evidence="1" key="1">
    <citation type="journal article" date="2015" name="Genome Announc.">
        <title>Draft Genome Sequence of the Pathogenic Filamentous Fungus Aspergillus udagawae Strain IFM 46973T.</title>
        <authorList>
            <person name="Kusuya Y."/>
            <person name="Takahashi-Nakaguchi A."/>
            <person name="Takahashi H."/>
            <person name="Yaguchi T."/>
        </authorList>
    </citation>
    <scope>NUCLEOTIDE SEQUENCE</scope>
    <source>
        <strain evidence="1">IFM 46973</strain>
    </source>
</reference>
<proteinExistence type="predicted"/>
<evidence type="ECO:0008006" key="3">
    <source>
        <dbReference type="Google" id="ProtNLM"/>
    </source>
</evidence>
<name>A0A8E0QQY2_9EURO</name>
<dbReference type="EMBL" id="BBXM02000002">
    <property type="protein sequence ID" value="GIC87441.1"/>
    <property type="molecule type" value="Genomic_DNA"/>
</dbReference>
<reference evidence="1" key="2">
    <citation type="submission" date="2021-01" db="EMBL/GenBank/DDBJ databases">
        <title>Pan-genome distribution and transcriptional activeness of fungal secondary metabolism genes in Aspergillus section Fumigati.</title>
        <authorList>
            <person name="Takahashi H."/>
            <person name="Umemura M."/>
            <person name="Ninomiya A."/>
            <person name="Kusuya Y."/>
            <person name="Urayama S."/>
            <person name="Shimizu M."/>
            <person name="Watanabe A."/>
            <person name="Kamei K."/>
            <person name="Yaguchi T."/>
            <person name="Hagiwara D."/>
        </authorList>
    </citation>
    <scope>NUCLEOTIDE SEQUENCE</scope>
    <source>
        <strain evidence="1">IFM 46973</strain>
    </source>
</reference>
<evidence type="ECO:0000313" key="1">
    <source>
        <dbReference type="EMBL" id="GIC87441.1"/>
    </source>
</evidence>
<sequence>MATSVVSTFAFASLAEGPETAVRLVDVGGGKGHTTQEIQTACSRLKGNAVVLQDLPAVLGNKDDEQPRFQPFADGVPPVAAANLYNQSSPTGWTPAAAGFCEMWRRPTQGFDSRLLIGDLVMSQLASAHPHKAPHDVDMTSYWRKKYSGLSTLGGWTTTLGNSII</sequence>
<dbReference type="Proteomes" id="UP000036893">
    <property type="component" value="Unassembled WGS sequence"/>
</dbReference>
<protein>
    <recommendedName>
        <fullName evidence="3">Sterigmatocystin 8-O-methyltransferase</fullName>
    </recommendedName>
</protein>
<comment type="caution">
    <text evidence="1">The sequence shown here is derived from an EMBL/GenBank/DDBJ whole genome shotgun (WGS) entry which is preliminary data.</text>
</comment>
<evidence type="ECO:0000313" key="2">
    <source>
        <dbReference type="Proteomes" id="UP000036893"/>
    </source>
</evidence>